<keyword evidence="4" id="KW-0812">Transmembrane</keyword>
<dbReference type="PRINTS" id="PR00759">
    <property type="entry name" value="BASICPTASE"/>
</dbReference>
<feature type="domain" description="BPTI/Kunitz inhibitor" evidence="5">
    <location>
        <begin position="50"/>
        <end position="100"/>
    </location>
</feature>
<dbReference type="InterPro" id="IPR050098">
    <property type="entry name" value="TFPI/VKTCI-like"/>
</dbReference>
<accession>A0A224Y2E6</accession>
<evidence type="ECO:0000256" key="2">
    <source>
        <dbReference type="ARBA" id="ARBA00022900"/>
    </source>
</evidence>
<name>A0A224Y2E6_9ACAR</name>
<keyword evidence="4" id="KW-0472">Membrane</keyword>
<dbReference type="InterPro" id="IPR002223">
    <property type="entry name" value="Kunitz_BPTI"/>
</dbReference>
<dbReference type="GO" id="GO:0004867">
    <property type="term" value="F:serine-type endopeptidase inhibitor activity"/>
    <property type="evidence" value="ECO:0007669"/>
    <property type="project" value="UniProtKB-KW"/>
</dbReference>
<dbReference type="AlphaFoldDB" id="A0A224Y2E6"/>
<dbReference type="Pfam" id="PF00014">
    <property type="entry name" value="Kunitz_BPTI"/>
    <property type="match status" value="2"/>
</dbReference>
<evidence type="ECO:0000256" key="4">
    <source>
        <dbReference type="SAM" id="Phobius"/>
    </source>
</evidence>
<proteinExistence type="predicted"/>
<feature type="domain" description="BPTI/Kunitz inhibitor" evidence="5">
    <location>
        <begin position="110"/>
        <end position="160"/>
    </location>
</feature>
<keyword evidence="4" id="KW-1133">Transmembrane helix</keyword>
<reference evidence="6" key="1">
    <citation type="journal article" date="2017" name="Parasit. Vectors">
        <title>Sialotranscriptomics of Rhipicephalus zambeziensis reveals intricate expression profiles of secretory proteins and suggests tight temporal transcriptional regulation during blood-feeding.</title>
        <authorList>
            <person name="de Castro M.H."/>
            <person name="de Klerk D."/>
            <person name="Pienaar R."/>
            <person name="Rees D.J.G."/>
            <person name="Mans B.J."/>
        </authorList>
    </citation>
    <scope>NUCLEOTIDE SEQUENCE</scope>
    <source>
        <tissue evidence="6">Salivary glands</tissue>
    </source>
</reference>
<sequence>MNTCVHCGERSSSSLLMKILIYILVTFPAVTDVYAHAEKGKGSYKQPAICTKLPDRGPCRANVTYWFFQAKYSECKLFNYGGCGGNGNRFWTEKKCYNRCAAPDRRKLLCSVHPEPKPCNSTFQAWYFDHRDNACHKLPRGMCTSTVNRFLWCEKCMSRCSVENARETCRREYTRMKQEENSIQQASASRAPGGSAIVTPPGLPLPGAGFPAPTPPPEGTAQRQPENVFGPVAQAPNISMLPPLLPGPTPNLVGVQRGQSDIVGHENGLTGSGTTGTAPTAGAVVIGLQPNVHQTHGTGEQFPDSFIPHGPTAGGSDSPSGTNSLGDGRPRRVVVVAVIKPPEPEHGITSLGIRGHSGEITDGAKGHPQEQSVLK</sequence>
<dbReference type="InterPro" id="IPR036880">
    <property type="entry name" value="Kunitz_BPTI_sf"/>
</dbReference>
<keyword evidence="2" id="KW-0722">Serine protease inhibitor</keyword>
<feature type="transmembrane region" description="Helical" evidence="4">
    <location>
        <begin position="19"/>
        <end position="37"/>
    </location>
</feature>
<organism evidence="6">
    <name type="scientific">Rhipicephalus zambeziensis</name>
    <dbReference type="NCBI Taxonomy" id="60191"/>
    <lineage>
        <taxon>Eukaryota</taxon>
        <taxon>Metazoa</taxon>
        <taxon>Ecdysozoa</taxon>
        <taxon>Arthropoda</taxon>
        <taxon>Chelicerata</taxon>
        <taxon>Arachnida</taxon>
        <taxon>Acari</taxon>
        <taxon>Parasitiformes</taxon>
        <taxon>Ixodida</taxon>
        <taxon>Ixodoidea</taxon>
        <taxon>Ixodidae</taxon>
        <taxon>Rhipicephalinae</taxon>
        <taxon>Rhipicephalus</taxon>
        <taxon>Rhipicephalus</taxon>
    </lineage>
</organism>
<evidence type="ECO:0000259" key="5">
    <source>
        <dbReference type="PROSITE" id="PS50279"/>
    </source>
</evidence>
<dbReference type="EMBL" id="GFPF01000591">
    <property type="protein sequence ID" value="MAA11737.1"/>
    <property type="molecule type" value="Transcribed_RNA"/>
</dbReference>
<dbReference type="SMART" id="SM00131">
    <property type="entry name" value="KU"/>
    <property type="match status" value="2"/>
</dbReference>
<dbReference type="Gene3D" id="4.10.410.10">
    <property type="entry name" value="Pancreatic trypsin inhibitor Kunitz domain"/>
    <property type="match status" value="2"/>
</dbReference>
<evidence type="ECO:0000256" key="1">
    <source>
        <dbReference type="ARBA" id="ARBA00022690"/>
    </source>
</evidence>
<evidence type="ECO:0000313" key="6">
    <source>
        <dbReference type="EMBL" id="MAA11737.1"/>
    </source>
</evidence>
<feature type="region of interest" description="Disordered" evidence="3">
    <location>
        <begin position="345"/>
        <end position="375"/>
    </location>
</feature>
<dbReference type="PROSITE" id="PS50279">
    <property type="entry name" value="BPTI_KUNITZ_2"/>
    <property type="match status" value="2"/>
</dbReference>
<protein>
    <submittedName>
        <fullName evidence="6">Pancreatic trypsin inhibitor</fullName>
    </submittedName>
</protein>
<dbReference type="PANTHER" id="PTHR10083">
    <property type="entry name" value="KUNITZ-TYPE PROTEASE INHIBITOR-RELATED"/>
    <property type="match status" value="1"/>
</dbReference>
<keyword evidence="1" id="KW-0646">Protease inhibitor</keyword>
<feature type="compositionally biased region" description="Polar residues" evidence="3">
    <location>
        <begin position="315"/>
        <end position="325"/>
    </location>
</feature>
<dbReference type="PROSITE" id="PS00280">
    <property type="entry name" value="BPTI_KUNITZ_1"/>
    <property type="match status" value="1"/>
</dbReference>
<feature type="compositionally biased region" description="Basic and acidic residues" evidence="3">
    <location>
        <begin position="356"/>
        <end position="368"/>
    </location>
</feature>
<feature type="region of interest" description="Disordered" evidence="3">
    <location>
        <begin position="296"/>
        <end position="330"/>
    </location>
</feature>
<evidence type="ECO:0000256" key="3">
    <source>
        <dbReference type="SAM" id="MobiDB-lite"/>
    </source>
</evidence>
<dbReference type="SUPFAM" id="SSF57362">
    <property type="entry name" value="BPTI-like"/>
    <property type="match status" value="2"/>
</dbReference>
<dbReference type="InterPro" id="IPR020901">
    <property type="entry name" value="Prtase_inh_Kunz-CS"/>
</dbReference>